<evidence type="ECO:0000313" key="2">
    <source>
        <dbReference type="Proteomes" id="UP000250043"/>
    </source>
</evidence>
<name>A0A8E2AL90_9APHY</name>
<sequence>MREAAAGFSRHRSGWTWEKKRYRRMQQLHVRTRRLGTLPGSITVLGDGARACCIDPFLLPAQTEDGQFVRPVPSATPSAEIGRERYCRRPQCPRVGSWEIVRILWRWARGRFMSPEPARRRS</sequence>
<proteinExistence type="predicted"/>
<accession>A0A8E2AL90</accession>
<dbReference type="AlphaFoldDB" id="A0A8E2AL90"/>
<dbReference type="EMBL" id="KV722687">
    <property type="protein sequence ID" value="OCH84335.1"/>
    <property type="molecule type" value="Genomic_DNA"/>
</dbReference>
<organism evidence="1 2">
    <name type="scientific">Obba rivulosa</name>
    <dbReference type="NCBI Taxonomy" id="1052685"/>
    <lineage>
        <taxon>Eukaryota</taxon>
        <taxon>Fungi</taxon>
        <taxon>Dikarya</taxon>
        <taxon>Basidiomycota</taxon>
        <taxon>Agaricomycotina</taxon>
        <taxon>Agaricomycetes</taxon>
        <taxon>Polyporales</taxon>
        <taxon>Gelatoporiaceae</taxon>
        <taxon>Obba</taxon>
    </lineage>
</organism>
<keyword evidence="2" id="KW-1185">Reference proteome</keyword>
<dbReference type="Proteomes" id="UP000250043">
    <property type="component" value="Unassembled WGS sequence"/>
</dbReference>
<gene>
    <name evidence="1" type="ORF">OBBRIDRAFT_891856</name>
</gene>
<protein>
    <submittedName>
        <fullName evidence="1">Uncharacterized protein</fullName>
    </submittedName>
</protein>
<evidence type="ECO:0000313" key="1">
    <source>
        <dbReference type="EMBL" id="OCH84335.1"/>
    </source>
</evidence>
<reference evidence="1 2" key="1">
    <citation type="submission" date="2016-07" db="EMBL/GenBank/DDBJ databases">
        <title>Draft genome of the white-rot fungus Obba rivulosa 3A-2.</title>
        <authorList>
            <consortium name="DOE Joint Genome Institute"/>
            <person name="Miettinen O."/>
            <person name="Riley R."/>
            <person name="Acob R."/>
            <person name="Barry K."/>
            <person name="Cullen D."/>
            <person name="De Vries R."/>
            <person name="Hainaut M."/>
            <person name="Hatakka A."/>
            <person name="Henrissat B."/>
            <person name="Hilden K."/>
            <person name="Kuo R."/>
            <person name="Labutti K."/>
            <person name="Lipzen A."/>
            <person name="Makela M.R."/>
            <person name="Sandor L."/>
            <person name="Spatafora J.W."/>
            <person name="Grigoriev I.V."/>
            <person name="Hibbett D.S."/>
        </authorList>
    </citation>
    <scope>NUCLEOTIDE SEQUENCE [LARGE SCALE GENOMIC DNA]</scope>
    <source>
        <strain evidence="1 2">3A-2</strain>
    </source>
</reference>